<feature type="domain" description="PPM-type phosphatase" evidence="4">
    <location>
        <begin position="211"/>
        <end position="432"/>
    </location>
</feature>
<feature type="compositionally biased region" description="Basic and acidic residues" evidence="2">
    <location>
        <begin position="433"/>
        <end position="454"/>
    </location>
</feature>
<dbReference type="PANTHER" id="PTHR43156">
    <property type="entry name" value="STAGE II SPORULATION PROTEIN E-RELATED"/>
    <property type="match status" value="1"/>
</dbReference>
<feature type="region of interest" description="Disordered" evidence="2">
    <location>
        <begin position="1"/>
        <end position="33"/>
    </location>
</feature>
<keyword evidence="3" id="KW-0472">Membrane</keyword>
<dbReference type="Pfam" id="PF07228">
    <property type="entry name" value="SpoIIE"/>
    <property type="match status" value="1"/>
</dbReference>
<evidence type="ECO:0000313" key="5">
    <source>
        <dbReference type="EMBL" id="MFC7220882.1"/>
    </source>
</evidence>
<keyword evidence="1 5" id="KW-0378">Hydrolase</keyword>
<proteinExistence type="predicted"/>
<protein>
    <submittedName>
        <fullName evidence="5">PP2C family protein-serine/threonine phosphatase</fullName>
        <ecNumber evidence="5">3.1.3.16</ecNumber>
    </submittedName>
</protein>
<dbReference type="InterPro" id="IPR052016">
    <property type="entry name" value="Bact_Sigma-Reg"/>
</dbReference>
<dbReference type="InterPro" id="IPR001932">
    <property type="entry name" value="PPM-type_phosphatase-like_dom"/>
</dbReference>
<evidence type="ECO:0000256" key="2">
    <source>
        <dbReference type="SAM" id="MobiDB-lite"/>
    </source>
</evidence>
<organism evidence="5 6">
    <name type="scientific">Streptomyces polyrhachis</name>
    <dbReference type="NCBI Taxonomy" id="1282885"/>
    <lineage>
        <taxon>Bacteria</taxon>
        <taxon>Bacillati</taxon>
        <taxon>Actinomycetota</taxon>
        <taxon>Actinomycetes</taxon>
        <taxon>Kitasatosporales</taxon>
        <taxon>Streptomycetaceae</taxon>
        <taxon>Streptomyces</taxon>
    </lineage>
</organism>
<feature type="transmembrane region" description="Helical" evidence="3">
    <location>
        <begin position="83"/>
        <end position="103"/>
    </location>
</feature>
<name>A0ABW2GJP6_9ACTN</name>
<accession>A0ABW2GJP6</accession>
<evidence type="ECO:0000256" key="3">
    <source>
        <dbReference type="SAM" id="Phobius"/>
    </source>
</evidence>
<sequence length="461" mass="49610">MDGNSEDGDRGRPRQPLGTPGPQDLHGPPRPASYYSTIGGESLSVFIPEDPAIPRRASHHMLRNASNPRHVRSLVQRVTARGGYHLVLLLAPWALIIIGVPFYQYTPPGMTASPFFVSAALIAAPFQSLRATVAVALAAVSADVLLEVFNGTAEQPEAIIEMVAVVCVGVIAVVVNLSIARHARRLRDVTTVAEVAQRALLPTPADDLTGLRVATHYQAADTEARIGGDLYALQDSRTGVRLMVGDIKGKGLEAVAVVATIIGAFSEAAHDAPDLQTIAARIERALNHDGLHRSPDRSEAFTTAVLAEITPDRRRIHLLNRGHPAPLLLLSNGIVRVCEPANPALPLGLNHLGTWSDETLEVDFPPGATFVLFTDGLTEARNARGDFYDPAERLSGRAFDSPRTLLTALTEDVARHTGGHNDDDMALMAITREPHDSGLGTDKNDEKAFDRGEQPRSTQHR</sequence>
<evidence type="ECO:0000259" key="4">
    <source>
        <dbReference type="SMART" id="SM00331"/>
    </source>
</evidence>
<dbReference type="InterPro" id="IPR036457">
    <property type="entry name" value="PPM-type-like_dom_sf"/>
</dbReference>
<feature type="region of interest" description="Disordered" evidence="2">
    <location>
        <begin position="433"/>
        <end position="461"/>
    </location>
</feature>
<gene>
    <name evidence="5" type="ORF">ACFQLX_22375</name>
</gene>
<dbReference type="EMBL" id="JBHSZO010000044">
    <property type="protein sequence ID" value="MFC7220882.1"/>
    <property type="molecule type" value="Genomic_DNA"/>
</dbReference>
<dbReference type="RefSeq" id="WP_386417864.1">
    <property type="nucleotide sequence ID" value="NZ_JBHSZO010000044.1"/>
</dbReference>
<dbReference type="SMART" id="SM00331">
    <property type="entry name" value="PP2C_SIG"/>
    <property type="match status" value="1"/>
</dbReference>
<dbReference type="GO" id="GO:0004722">
    <property type="term" value="F:protein serine/threonine phosphatase activity"/>
    <property type="evidence" value="ECO:0007669"/>
    <property type="project" value="UniProtKB-EC"/>
</dbReference>
<evidence type="ECO:0000256" key="1">
    <source>
        <dbReference type="ARBA" id="ARBA00022801"/>
    </source>
</evidence>
<dbReference type="SUPFAM" id="SSF81606">
    <property type="entry name" value="PP2C-like"/>
    <property type="match status" value="1"/>
</dbReference>
<dbReference type="Gene3D" id="3.60.40.10">
    <property type="entry name" value="PPM-type phosphatase domain"/>
    <property type="match status" value="1"/>
</dbReference>
<keyword evidence="3" id="KW-0812">Transmembrane</keyword>
<comment type="caution">
    <text evidence="5">The sequence shown here is derived from an EMBL/GenBank/DDBJ whole genome shotgun (WGS) entry which is preliminary data.</text>
</comment>
<keyword evidence="3" id="KW-1133">Transmembrane helix</keyword>
<dbReference type="Proteomes" id="UP001596413">
    <property type="component" value="Unassembled WGS sequence"/>
</dbReference>
<dbReference type="EC" id="3.1.3.16" evidence="5"/>
<feature type="transmembrane region" description="Helical" evidence="3">
    <location>
        <begin position="159"/>
        <end position="179"/>
    </location>
</feature>
<keyword evidence="6" id="KW-1185">Reference proteome</keyword>
<dbReference type="PANTHER" id="PTHR43156:SF2">
    <property type="entry name" value="STAGE II SPORULATION PROTEIN E"/>
    <property type="match status" value="1"/>
</dbReference>
<evidence type="ECO:0000313" key="6">
    <source>
        <dbReference type="Proteomes" id="UP001596413"/>
    </source>
</evidence>
<reference evidence="6" key="1">
    <citation type="journal article" date="2019" name="Int. J. Syst. Evol. Microbiol.">
        <title>The Global Catalogue of Microorganisms (GCM) 10K type strain sequencing project: providing services to taxonomists for standard genome sequencing and annotation.</title>
        <authorList>
            <consortium name="The Broad Institute Genomics Platform"/>
            <consortium name="The Broad Institute Genome Sequencing Center for Infectious Disease"/>
            <person name="Wu L."/>
            <person name="Ma J."/>
        </authorList>
    </citation>
    <scope>NUCLEOTIDE SEQUENCE [LARGE SCALE GENOMIC DNA]</scope>
    <source>
        <strain evidence="6">CGMCC 1.13681</strain>
    </source>
</reference>